<reference evidence="18" key="3">
    <citation type="journal article" date="1996" name="Mol. Gen. Genet.">
        <title>An ABC transporter is essential for resistance to the antitumor agent mithramycin in the producer Streptomyces argillaceus.</title>
        <authorList>
            <person name="Fernandez E."/>
            <person name="Lombo F."/>
            <person name="Mendez C."/>
            <person name="Salas J.A."/>
        </authorList>
    </citation>
    <scope>NUCLEOTIDE SEQUENCE</scope>
    <source>
        <strain evidence="18">ATCC 12956</strain>
    </source>
</reference>
<dbReference type="GO" id="GO:0016887">
    <property type="term" value="F:ATP hydrolysis activity"/>
    <property type="evidence" value="ECO:0007669"/>
    <property type="project" value="InterPro"/>
</dbReference>
<evidence type="ECO:0000256" key="13">
    <source>
        <dbReference type="ARBA" id="ARBA00023204"/>
    </source>
</evidence>
<reference evidence="18" key="8">
    <citation type="journal article" date="1999" name="J. Nat. Prod.">
        <title>The structure of mithramycin reinvestigated.</title>
        <authorList>
            <person name="Wohlert S.E."/>
            <person name="Kunzel E."/>
            <person name="Machinek R."/>
            <person name="Mendez C."/>
            <person name="Salas J.A."/>
            <person name="Rohr J."/>
        </authorList>
    </citation>
    <scope>NUCLEOTIDE SEQUENCE</scope>
    <source>
        <strain evidence="18">ATCC 12956</strain>
    </source>
</reference>
<evidence type="ECO:0000259" key="17">
    <source>
        <dbReference type="Pfam" id="PF17755"/>
    </source>
</evidence>
<gene>
    <name evidence="18" type="primary">mtrX</name>
</gene>
<reference evidence="18" key="17">
    <citation type="journal article" date="2003" name="J. Am. Chem. Soc.">
        <title>Mithramycin SK, a novel antitumor drug with improved therapeutic index, mithramycin SA, and demycarosyl-mithramycin SK: three new products generated in the mithramycin producer Streptomyces argillaceus through combinatorial biosynthesis.</title>
        <authorList>
            <person name="Remsing L.L."/>
            <person name="Gonzalez A.M."/>
            <person name="Nur-e-Alam M."/>
            <person name="Fernandez-Lozano M.J."/>
            <person name="Brana A.F."/>
            <person name="Rix U."/>
            <person name="Oliveira M.A."/>
            <person name="Mendez C."/>
            <person name="Salas J.A."/>
            <person name="Rohr J."/>
        </authorList>
    </citation>
    <scope>NUCLEOTIDE SEQUENCE</scope>
    <source>
        <strain evidence="18">ATCC 12956</strain>
    </source>
</reference>
<reference evidence="18" key="21">
    <citation type="submission" date="2006-06" db="EMBL/GenBank/DDBJ databases">
        <authorList>
            <person name="Lombo F."/>
        </authorList>
    </citation>
    <scope>NUCLEOTIDE SEQUENCE</scope>
    <source>
        <strain evidence="18">ATCC 12956</strain>
    </source>
</reference>
<reference evidence="18" key="9">
    <citation type="journal article" date="1999" name="Mol. Gen. Genet.">
        <title>Analysis of two chromosomal regions adjacent to genes for a type II polyketide synthase involved in the biosynthesis of the antitumor polyketide mithramycin in Streptomyces argillaceus.</title>
        <authorList>
            <person name="Prado L."/>
            <person name="Lombo F."/>
            <person name="Brana A.F."/>
            <person name="Mendez C."/>
            <person name="Rohr J."/>
            <person name="Salas J.A."/>
        </authorList>
    </citation>
    <scope>NUCLEOTIDE SEQUENCE</scope>
    <source>
        <strain evidence="18">ATCC 12956</strain>
    </source>
</reference>
<keyword evidence="8" id="KW-0863">Zinc-finger</keyword>
<dbReference type="PROSITE" id="PS00211">
    <property type="entry name" value="ABC_TRANSPORTER_1"/>
    <property type="match status" value="1"/>
</dbReference>
<name>Q194P3_STRAA</name>
<dbReference type="AlphaFoldDB" id="Q194P3"/>
<keyword evidence="5" id="KW-0547">Nucleotide-binding</keyword>
<evidence type="ECO:0000256" key="8">
    <source>
        <dbReference type="ARBA" id="ARBA00022771"/>
    </source>
</evidence>
<dbReference type="Gene3D" id="1.20.1580.10">
    <property type="entry name" value="ABC transporter ATPase like domain"/>
    <property type="match status" value="2"/>
</dbReference>
<reference evidence="18" key="12">
    <citation type="journal article" date="2000" name="J. Biol. Chem.">
        <title>Characterization of two polyketide methyltransferases involved in the biosynthesis of the antitumor drug mithramycin by Streptomyces argillaceus.</title>
        <authorList>
            <person name="Lozano M.J."/>
            <person name="Remsing L.L."/>
            <person name="Quiros L.M."/>
            <person name="Brana A.F."/>
            <person name="Fernandez E."/>
            <person name="Sanchez C."/>
            <person name="Mendez C."/>
            <person name="Rohr J."/>
            <person name="Salas J.A."/>
        </authorList>
    </citation>
    <scope>NUCLEOTIDE SEQUENCE</scope>
    <source>
        <strain evidence="18">ATCC 12956</strain>
    </source>
</reference>
<reference evidence="18" key="2">
    <citation type="journal article" date="1996" name="Gene">
        <title>Characterization of Streptomyces argillaceus genes encoding a polyketide synthase involved in the biosynthesis of the antitumor mithramycin.</title>
        <authorList>
            <person name="Lombo F."/>
            <person name="Blanco G."/>
            <person name="Fernandez E."/>
            <person name="Mendez C."/>
            <person name="Salas J.A."/>
        </authorList>
    </citation>
    <scope>NUCLEOTIDE SEQUENCE</scope>
    <source>
        <strain evidence="18">ATCC 12956</strain>
    </source>
</reference>
<evidence type="ECO:0000256" key="9">
    <source>
        <dbReference type="ARBA" id="ARBA00022833"/>
    </source>
</evidence>
<dbReference type="InterPro" id="IPR017871">
    <property type="entry name" value="ABC_transporter-like_CS"/>
</dbReference>
<dbReference type="GO" id="GO:0005524">
    <property type="term" value="F:ATP binding"/>
    <property type="evidence" value="ECO:0007669"/>
    <property type="project" value="UniProtKB-KW"/>
</dbReference>
<reference evidence="18" key="11">
    <citation type="journal article" date="2000" name="FEMS Microbiol. Lett.">
        <title>Insertional inactivation of mtrX and mtrY genes from the mithramycin gene cluster affects production and growth of the producer organism Streptomyces argillaceus.</title>
        <authorList>
            <person name="Garcia-Bernardo J."/>
            <person name="Brana A.F."/>
            <person name="Mendez C."/>
            <person name="Salas J.A."/>
        </authorList>
    </citation>
    <scope>NUCLEOTIDE SEQUENCE</scope>
    <source>
        <strain evidence="18">ATCC 12956</strain>
    </source>
</reference>
<dbReference type="Gene3D" id="1.10.8.280">
    <property type="entry name" value="ABC transporter ATPase domain-like"/>
    <property type="match status" value="1"/>
</dbReference>
<keyword evidence="4" id="KW-0677">Repeat</keyword>
<keyword evidence="11" id="KW-0267">Excision nuclease</keyword>
<evidence type="ECO:0000256" key="4">
    <source>
        <dbReference type="ARBA" id="ARBA00022737"/>
    </source>
</evidence>
<keyword evidence="9" id="KW-0862">Zinc</keyword>
<evidence type="ECO:0000256" key="7">
    <source>
        <dbReference type="ARBA" id="ARBA00022769"/>
    </source>
</evidence>
<comment type="similarity">
    <text evidence="14">Belongs to the ABC transporter superfamily. UvrA family.</text>
</comment>
<dbReference type="EMBL" id="X89899">
    <property type="protein sequence ID" value="CAK50795.1"/>
    <property type="molecule type" value="Genomic_DNA"/>
</dbReference>
<dbReference type="GO" id="GO:0008270">
    <property type="term" value="F:zinc ion binding"/>
    <property type="evidence" value="ECO:0007669"/>
    <property type="project" value="UniProtKB-KW"/>
</dbReference>
<dbReference type="InterPro" id="IPR027417">
    <property type="entry name" value="P-loop_NTPase"/>
</dbReference>
<evidence type="ECO:0000256" key="11">
    <source>
        <dbReference type="ARBA" id="ARBA00022881"/>
    </source>
</evidence>
<keyword evidence="7" id="KW-0228">DNA excision</keyword>
<protein>
    <recommendedName>
        <fullName evidence="15">UvrABC system protein A</fullName>
    </recommendedName>
    <alternativeName>
        <fullName evidence="16">Excinuclease ABC subunit A</fullName>
    </alternativeName>
</protein>
<keyword evidence="10" id="KW-0067">ATP-binding</keyword>
<evidence type="ECO:0000256" key="6">
    <source>
        <dbReference type="ARBA" id="ARBA00022763"/>
    </source>
</evidence>
<evidence type="ECO:0000256" key="1">
    <source>
        <dbReference type="ARBA" id="ARBA00004496"/>
    </source>
</evidence>
<keyword evidence="13" id="KW-0234">DNA repair</keyword>
<keyword evidence="3" id="KW-0479">Metal-binding</keyword>
<dbReference type="Pfam" id="PF17755">
    <property type="entry name" value="UvrA_DNA-bind"/>
    <property type="match status" value="1"/>
</dbReference>
<reference evidence="18" key="10">
    <citation type="journal article" date="2000" name="Angew. Chem. Int. Ed.">
        <title>The Novel Hybrid Antitumor Compound Premithramycinone H Provides Indirect Evidence for a Tricyclic Intermediate of the Biosynthesis of the Aureolic Acid Antibiotic Mithramycin.</title>
        <authorList>
            <person name="Lombo F."/>
            <person name="Kunzel E."/>
            <person name="Prado L."/>
            <person name="Brana A.F."/>
            <person name="Bindseil K.U."/>
            <person name="Frevert J."/>
            <person name="Bearden D."/>
            <person name="Mendez C."/>
            <person name="Salas J.A."/>
            <person name="Rohr J."/>
        </authorList>
    </citation>
    <scope>NUCLEOTIDE SEQUENCE</scope>
    <source>
        <strain evidence="18">ATCC 12956</strain>
    </source>
</reference>
<reference evidence="18" key="6">
    <citation type="journal article" date="1998" name="J. Bacteriol.">
        <title>Identification of two genes from Streptomyces argillaceus encoding glycosyltransferases involved in transfer of a disaccharide during biosynthesis of the antitumor drug mithramycin.</title>
        <authorList>
            <person name="Fernandez E."/>
            <person name="Weissbach U."/>
            <person name="Reillo C.S."/>
            <person name="Brana A.F."/>
            <person name="Mendez C."/>
            <person name="Rohr J."/>
            <person name="Salas J.A."/>
        </authorList>
    </citation>
    <scope>NUCLEOTIDE SEQUENCE</scope>
    <source>
        <strain evidence="18">ATCC 12956</strain>
    </source>
</reference>
<keyword evidence="2" id="KW-0963">Cytoplasm</keyword>
<reference evidence="18" key="18">
    <citation type="journal article" date="2003" name="J. Bacteriol.">
        <title>Purification and characterization of a monooxygenase involved in the biosynthetic pathway of the antitumor drug mithramycin.</title>
        <authorList>
            <person name="Rodriguez D."/>
            <person name="Quiros L.M."/>
            <person name="Brana A.F."/>
            <person name="Salas J.A."/>
        </authorList>
    </citation>
    <scope>NUCLEOTIDE SEQUENCE</scope>
    <source>
        <strain evidence="18">ATCC 12956</strain>
    </source>
</reference>
<comment type="subcellular location">
    <subcellularLocation>
        <location evidence="1">Cytoplasm</location>
    </subcellularLocation>
</comment>
<reference evidence="18" key="19">
    <citation type="journal article" date="2004" name="J. Biol. Chem.">
        <title>MtmMII-mediated C-methylation during biosynthesis of the antitumor drug mithramycin is essential for biological activity and DNA-drug interaction.</title>
        <authorList>
            <person name="Rodriguez D."/>
            <person name="Quiros L.M."/>
            <person name="Salas J.A."/>
        </authorList>
    </citation>
    <scope>NUCLEOTIDE SEQUENCE</scope>
    <source>
        <strain evidence="18">ATCC 12956</strain>
    </source>
</reference>
<dbReference type="GO" id="GO:0003677">
    <property type="term" value="F:DNA binding"/>
    <property type="evidence" value="ECO:0007669"/>
    <property type="project" value="UniProtKB-KW"/>
</dbReference>
<dbReference type="GO" id="GO:0004518">
    <property type="term" value="F:nuclease activity"/>
    <property type="evidence" value="ECO:0007669"/>
    <property type="project" value="UniProtKB-KW"/>
</dbReference>
<dbReference type="InterPro" id="IPR041552">
    <property type="entry name" value="UvrA_DNA-bd"/>
</dbReference>
<reference evidence="18" key="15">
    <citation type="journal article" date="2002" name="J. Am. Chem. Soc.">
        <title>Ketopremithramycins and ketomithramycins, four new aureolic acid-type compounds obtained upon inactivation of two genes involved in the biosynthesis of the deoxysugar moieties of the antitumor drug mithramycin by Streptomyces argillaceus, reveal novel insights into post-PKS tailoring steps of the mithramycin biosynthetic pathway.</title>
        <authorList>
            <person name="Remsing L.L."/>
            <person name="Garcia-Bernardo J."/>
            <person name="Gonzalez A."/>
            <person name="Kunzel E."/>
            <person name="Rix U."/>
            <person name="Brana A.F."/>
            <person name="Bearden D.W."/>
            <person name="Mendez C."/>
            <person name="Salas J.A."/>
            <person name="Rohr J."/>
        </authorList>
    </citation>
    <scope>NUCLEOTIDE SEQUENCE</scope>
    <source>
        <strain evidence="18">ATCC 12956</strain>
    </source>
</reference>
<reference evidence="18" key="4">
    <citation type="journal article" date="1997" name="Chem. Biol.">
        <title>Folding of the polyketide chain is not dictated by minimal polyketide synthase in the biosynthesis of mithramycin and anthracycline.</title>
        <authorList>
            <person name="Kantola J."/>
            <person name="Blanco G."/>
            <person name="Hautala A."/>
            <person name="Kunnari T."/>
            <person name="Hakala J."/>
            <person name="Mendez C."/>
            <person name="Ylihonko K."/>
            <person name="Mantsala P."/>
            <person name="Salas J."/>
        </authorList>
    </citation>
    <scope>NUCLEOTIDE SEQUENCE</scope>
    <source>
        <strain evidence="18">ATCC 12956</strain>
    </source>
</reference>
<accession>Q194P3</accession>
<sequence length="828" mass="87712">MGTGEHAIEVVGARTHNLDDLTVSVPKGRVVAFTGVSGSGKTSLLIDTIHAEAQLRYLEGISPFVRQFITPRDRPQVTRIEGLPPTLAVDQRIPARSPRSTLATVTGVGDYLGLAFARLPPLARDWDPTLGAALKTAQFNPAMPEGCCAQCRGSGGRARSAEALLITEPGRPLLDGASPWFAMARAPERATVQALCPRRFAADLGQPWREQPEEVRRVVLHGTGEEAVEIAYEATMKKSGTTVSVRDSRPWPGAIAEAERLYSGAAGPAVRATYEPFVRNEPCAACEGTGLGVVARTVRLGGRRLHELLDRPVEDVLGWAEGLAATLGPAQREAAQAVLPALRARLRLLVRLGVGHLQLSRPAPTLSGGELQRARVAAQLCTDLSGVAFVLDEPSPGLHPDKRVWANSSRNCCGSGNTVLMIEHDPELISRADWVIDVGPGAGRGGGRLVAQGAPREIAAVPESLTGRYLAMPGGRVRRARRPVRADRMLSLTDVDVRTVRADRIDIPLGALTCLTGVSGSGKSTLLMDGVAGAVQARLDGTSAPGVGGVDWTGPLHWATVVDQEPIGRTPRSNPATYTKAFNLIRNLFAGTDAAARRGLTAGSFSFNSPGGRCEPCTGYGVRQVDMNFLPDVWVTCDVCDGRRFGPEVLAVTYQGLAIDEVLDLTIDEASELLDTPALRPVLTALRRTGLGYMRLGQRRHRAVRAARAQRLKLAALLLTKGAAGSPDSWCLDEPVTGLHPADVQVLVDARFDVLIAAGNTWSSPSMIFICAAADWLVDMGPGSRRAGGTVLHCGPPDVLRPDSGPTAGYLCGLLAGRGAPTASVDAV</sequence>
<reference evidence="18" key="1">
    <citation type="journal article" date="1996" name="Chem. Biol.">
        <title>Deciphering the biosynthetic origin of the aglycone of the aureolic acid group of anti-tumor agents.</title>
        <authorList>
            <person name="Blanco G."/>
            <person name="Fu H."/>
            <person name="Mendez C."/>
            <person name="Khosla C."/>
            <person name="Salas J.A."/>
        </authorList>
    </citation>
    <scope>NUCLEOTIDE SEQUENCE</scope>
    <source>
        <strain evidence="18">ATCC 12956</strain>
    </source>
</reference>
<evidence type="ECO:0000256" key="3">
    <source>
        <dbReference type="ARBA" id="ARBA00022723"/>
    </source>
</evidence>
<feature type="domain" description="UvrA DNA-binding" evidence="17">
    <location>
        <begin position="163"/>
        <end position="275"/>
    </location>
</feature>
<reference evidence="18" key="22">
    <citation type="submission" date="2014-12" db="EMBL/GenBank/DDBJ databases">
        <authorList>
            <person name="Rohr J."/>
        </authorList>
    </citation>
    <scope>NUCLEOTIDE SEQUENCE</scope>
    <source>
        <strain evidence="18">ATCC 12956</strain>
    </source>
</reference>
<evidence type="ECO:0000256" key="14">
    <source>
        <dbReference type="ARBA" id="ARBA00038000"/>
    </source>
</evidence>
<dbReference type="GO" id="GO:0006281">
    <property type="term" value="P:DNA repair"/>
    <property type="evidence" value="ECO:0007669"/>
    <property type="project" value="UniProtKB-KW"/>
</dbReference>
<evidence type="ECO:0000256" key="15">
    <source>
        <dbReference type="ARBA" id="ARBA00039316"/>
    </source>
</evidence>
<proteinExistence type="inferred from homology"/>
<reference evidence="18" key="7">
    <citation type="journal article" date="1999" name="Chem. Biol.">
        <title>Oxidative cleavage of premithramycin B is one of the last steps in the biosynthesis of the antitumor drug mithramycin.</title>
        <authorList>
            <person name="Prado L."/>
            <person name="Fernandez E."/>
            <person name="Weissbach U."/>
            <person name="Blanco G."/>
            <person name="Quiros L.M."/>
            <person name="Brana A.F."/>
            <person name="Mendez C."/>
            <person name="Rohr J."/>
            <person name="Salas J.A."/>
        </authorList>
    </citation>
    <scope>NUCLEOTIDE SEQUENCE</scope>
    <source>
        <strain evidence="18">ATCC 12956</strain>
    </source>
</reference>
<reference evidence="18" key="13">
    <citation type="journal article" date="2000" name="Mol. Gen. Genet.">
        <title>Characterization of two glycosyltransferases involved in early glycosylation steps during biosynthesis of the antitumor polyketide mithramycin by Streptomyces argillaceus.</title>
        <authorList>
            <person name="Blanco G."/>
            <person name="Fernandez E."/>
            <person name="Fernandez M.J."/>
            <person name="Brana A.F."/>
            <person name="Weissbach U."/>
            <person name="Kunzel E."/>
            <person name="Rohr J."/>
            <person name="Mendez C."/>
            <person name="Salas J.A."/>
        </authorList>
    </citation>
    <scope>NUCLEOTIDE SEQUENCE</scope>
    <source>
        <strain evidence="18">ATCC 12956</strain>
    </source>
</reference>
<evidence type="ECO:0000256" key="10">
    <source>
        <dbReference type="ARBA" id="ARBA00022840"/>
    </source>
</evidence>
<dbReference type="PANTHER" id="PTHR43152:SF3">
    <property type="entry name" value="UVRABC SYSTEM PROTEIN A"/>
    <property type="match status" value="1"/>
</dbReference>
<dbReference type="PANTHER" id="PTHR43152">
    <property type="entry name" value="UVRABC SYSTEM PROTEIN A"/>
    <property type="match status" value="1"/>
</dbReference>
<evidence type="ECO:0000256" key="5">
    <source>
        <dbReference type="ARBA" id="ARBA00022741"/>
    </source>
</evidence>
<dbReference type="GO" id="GO:0005737">
    <property type="term" value="C:cytoplasm"/>
    <property type="evidence" value="ECO:0007669"/>
    <property type="project" value="UniProtKB-SubCell"/>
</dbReference>
<reference evidence="18" key="14">
    <citation type="journal article" date="2001" name="Mol. Gen. Genet.">
        <title>The mtmVUC genes of the mithramycin gene cluster in Streptomyces argillaceus are involved in the biosynthesis of the sugar moieties.</title>
        <authorList>
            <person name="Gonzalez A."/>
            <person name="Remsing L.L."/>
            <person name="Lombo F."/>
            <person name="Fernandez M.J."/>
            <person name="Prado L."/>
            <person name="Brana A.F."/>
            <person name="Kunzel E."/>
            <person name="Rohr J."/>
            <person name="Mendez C."/>
            <person name="Salas J.A."/>
        </authorList>
    </citation>
    <scope>NUCLEOTIDE SEQUENCE</scope>
    <source>
        <strain evidence="18">ATCC 12956</strain>
    </source>
</reference>
<reference evidence="18" key="5">
    <citation type="journal article" date="1997" name="J. Bacteriol.">
        <title>Cloning and insertional inactivation of Streptomyces argillaceus genes involved in the earliest steps of biosynthesis of the sugar moieties of the antitumor polyketide mithramycin.</title>
        <authorList>
            <person name="Lombo F."/>
            <person name="Siems K."/>
            <person name="Brana A.F."/>
            <person name="Mendez C."/>
            <person name="Bindseil K."/>
            <person name="Salas J.A."/>
        </authorList>
    </citation>
    <scope>NUCLEOTIDE SEQUENCE</scope>
    <source>
        <strain evidence="18">ATCC 12956</strain>
    </source>
</reference>
<evidence type="ECO:0000256" key="2">
    <source>
        <dbReference type="ARBA" id="ARBA00022490"/>
    </source>
</evidence>
<dbReference type="Gene3D" id="3.40.50.300">
    <property type="entry name" value="P-loop containing nucleotide triphosphate hydrolases"/>
    <property type="match status" value="2"/>
</dbReference>
<reference evidence="18" key="20">
    <citation type="journal article" date="2005" name="ChemBioChem">
        <title>Elucidation of the glycosylation sequence of mithramycin biosynthesis: isolation of 3A-deolivosylpremithramycin B and its conversion to premithramycin B by glycosyltransferase MtmGII.</title>
        <authorList>
            <person name="Nur-e-Alam M."/>
            <person name="Mendez C."/>
            <person name="Salas J.A."/>
            <person name="Rohr J."/>
        </authorList>
    </citation>
    <scope>NUCLEOTIDE SEQUENCE</scope>
    <source>
        <strain evidence="18">ATCC 12956</strain>
    </source>
</reference>
<organism evidence="18">
    <name type="scientific">Streptomyces argillaceus</name>
    <dbReference type="NCBI Taxonomy" id="41951"/>
    <lineage>
        <taxon>Bacteria</taxon>
        <taxon>Bacillati</taxon>
        <taxon>Actinomycetota</taxon>
        <taxon>Actinomycetes</taxon>
        <taxon>Kitasatosporales</taxon>
        <taxon>Streptomycetaceae</taxon>
        <taxon>Streptomyces</taxon>
    </lineage>
</organism>
<evidence type="ECO:0000256" key="16">
    <source>
        <dbReference type="ARBA" id="ARBA00042156"/>
    </source>
</evidence>
<evidence type="ECO:0000256" key="12">
    <source>
        <dbReference type="ARBA" id="ARBA00023125"/>
    </source>
</evidence>
<evidence type="ECO:0000313" key="18">
    <source>
        <dbReference type="EMBL" id="CAK50795.1"/>
    </source>
</evidence>
<keyword evidence="6" id="KW-0227">DNA damage</keyword>
<dbReference type="SUPFAM" id="SSF52540">
    <property type="entry name" value="P-loop containing nucleoside triphosphate hydrolases"/>
    <property type="match status" value="2"/>
</dbReference>
<reference evidence="18" key="16">
    <citation type="journal article" date="2002" name="J. Am. Chem. Soc.">
        <title>Rationally designed glycosylated premithramycins: hybrid aromatic polyketides using genes from three different biosynthetic pathways.</title>
        <authorList>
            <person name="Trefzer A."/>
            <person name="Blanco G."/>
            <person name="Remsing L."/>
            <person name="Kunzel E."/>
            <person name="Rix U."/>
            <person name="Lipata F."/>
            <person name="Brana A.F."/>
            <person name="Mendez C."/>
            <person name="Rohr J."/>
            <person name="Bechthold A."/>
            <person name="Salas J.A."/>
        </authorList>
    </citation>
    <scope>NUCLEOTIDE SEQUENCE</scope>
    <source>
        <strain evidence="18">ATCC 12956</strain>
    </source>
</reference>
<keyword evidence="12" id="KW-0238">DNA-binding</keyword>